<gene>
    <name evidence="2" type="primary">BnaC07g04200D</name>
    <name evidence="2" type="ORF">GSBRNA2T00002490001</name>
</gene>
<dbReference type="InterPro" id="IPR015410">
    <property type="entry name" value="DUF1985"/>
</dbReference>
<proteinExistence type="predicted"/>
<dbReference type="PaxDb" id="3708-A0A078FU73"/>
<feature type="domain" description="DUF1985" evidence="1">
    <location>
        <begin position="28"/>
        <end position="142"/>
    </location>
</feature>
<dbReference type="EMBL" id="LK032081">
    <property type="protein sequence ID" value="CDY18050.1"/>
    <property type="molecule type" value="Genomic_DNA"/>
</dbReference>
<dbReference type="Proteomes" id="UP000028999">
    <property type="component" value="Unassembled WGS sequence"/>
</dbReference>
<evidence type="ECO:0000313" key="2">
    <source>
        <dbReference type="EMBL" id="CDY18050.1"/>
    </source>
</evidence>
<keyword evidence="3" id="KW-1185">Reference proteome</keyword>
<accession>A0A078FU73</accession>
<sequence length="186" mass="22108">MKRIAEAGVEHHIDKTNNTWKVIHNFICKMLNISKRHELWFLFARKPFRFSLQEFYAVTCLKCEEDKNTNFEAWREDKGFWSTFLKRNGNVDTKTIRLKHLKDCKNWLRVDMVRLVYLSVIYGFAMTKDEKINIPHAYIRLVIYHGFYSLSSMSLFRVFTGSGTFWRNMVILESSEVQNCTDASDV</sequence>
<protein>
    <submittedName>
        <fullName evidence="2">BnaC07g04200D protein</fullName>
    </submittedName>
</protein>
<dbReference type="Pfam" id="PF09331">
    <property type="entry name" value="DUF1985"/>
    <property type="match status" value="1"/>
</dbReference>
<organism evidence="2 3">
    <name type="scientific">Brassica napus</name>
    <name type="common">Rape</name>
    <dbReference type="NCBI Taxonomy" id="3708"/>
    <lineage>
        <taxon>Eukaryota</taxon>
        <taxon>Viridiplantae</taxon>
        <taxon>Streptophyta</taxon>
        <taxon>Embryophyta</taxon>
        <taxon>Tracheophyta</taxon>
        <taxon>Spermatophyta</taxon>
        <taxon>Magnoliopsida</taxon>
        <taxon>eudicotyledons</taxon>
        <taxon>Gunneridae</taxon>
        <taxon>Pentapetalae</taxon>
        <taxon>rosids</taxon>
        <taxon>malvids</taxon>
        <taxon>Brassicales</taxon>
        <taxon>Brassicaceae</taxon>
        <taxon>Brassiceae</taxon>
        <taxon>Brassica</taxon>
    </lineage>
</organism>
<evidence type="ECO:0000313" key="3">
    <source>
        <dbReference type="Proteomes" id="UP000028999"/>
    </source>
</evidence>
<dbReference type="Gramene" id="CDY18050">
    <property type="protein sequence ID" value="CDY18050"/>
    <property type="gene ID" value="GSBRNA2T00002490001"/>
</dbReference>
<dbReference type="OMA" id="GVEHHID"/>
<evidence type="ECO:0000259" key="1">
    <source>
        <dbReference type="Pfam" id="PF09331"/>
    </source>
</evidence>
<reference evidence="2 3" key="1">
    <citation type="journal article" date="2014" name="Science">
        <title>Plant genetics. Early allopolyploid evolution in the post-Neolithic Brassica napus oilseed genome.</title>
        <authorList>
            <person name="Chalhoub B."/>
            <person name="Denoeud F."/>
            <person name="Liu S."/>
            <person name="Parkin I.A."/>
            <person name="Tang H."/>
            <person name="Wang X."/>
            <person name="Chiquet J."/>
            <person name="Belcram H."/>
            <person name="Tong C."/>
            <person name="Samans B."/>
            <person name="Correa M."/>
            <person name="Da Silva C."/>
            <person name="Just J."/>
            <person name="Falentin C."/>
            <person name="Koh C.S."/>
            <person name="Le Clainche I."/>
            <person name="Bernard M."/>
            <person name="Bento P."/>
            <person name="Noel B."/>
            <person name="Labadie K."/>
            <person name="Alberti A."/>
            <person name="Charles M."/>
            <person name="Arnaud D."/>
            <person name="Guo H."/>
            <person name="Daviaud C."/>
            <person name="Alamery S."/>
            <person name="Jabbari K."/>
            <person name="Zhao M."/>
            <person name="Edger P.P."/>
            <person name="Chelaifa H."/>
            <person name="Tack D."/>
            <person name="Lassalle G."/>
            <person name="Mestiri I."/>
            <person name="Schnel N."/>
            <person name="Le Paslier M.C."/>
            <person name="Fan G."/>
            <person name="Renault V."/>
            <person name="Bayer P.E."/>
            <person name="Golicz A.A."/>
            <person name="Manoli S."/>
            <person name="Lee T.H."/>
            <person name="Thi V.H."/>
            <person name="Chalabi S."/>
            <person name="Hu Q."/>
            <person name="Fan C."/>
            <person name="Tollenaere R."/>
            <person name="Lu Y."/>
            <person name="Battail C."/>
            <person name="Shen J."/>
            <person name="Sidebottom C.H."/>
            <person name="Wang X."/>
            <person name="Canaguier A."/>
            <person name="Chauveau A."/>
            <person name="Berard A."/>
            <person name="Deniot G."/>
            <person name="Guan M."/>
            <person name="Liu Z."/>
            <person name="Sun F."/>
            <person name="Lim Y.P."/>
            <person name="Lyons E."/>
            <person name="Town C.D."/>
            <person name="Bancroft I."/>
            <person name="Wang X."/>
            <person name="Meng J."/>
            <person name="Ma J."/>
            <person name="Pires J.C."/>
            <person name="King G.J."/>
            <person name="Brunel D."/>
            <person name="Delourme R."/>
            <person name="Renard M."/>
            <person name="Aury J.M."/>
            <person name="Adams K.L."/>
            <person name="Batley J."/>
            <person name="Snowdon R.J."/>
            <person name="Tost J."/>
            <person name="Edwards D."/>
            <person name="Zhou Y."/>
            <person name="Hua W."/>
            <person name="Sharpe A.G."/>
            <person name="Paterson A.H."/>
            <person name="Guan C."/>
            <person name="Wincker P."/>
        </authorList>
    </citation>
    <scope>NUCLEOTIDE SEQUENCE [LARGE SCALE GENOMIC DNA]</scope>
    <source>
        <strain evidence="3">cv. Darmor-bzh</strain>
    </source>
</reference>
<dbReference type="PANTHER" id="PTHR48449">
    <property type="entry name" value="DUF1985 DOMAIN-CONTAINING PROTEIN"/>
    <property type="match status" value="1"/>
</dbReference>
<dbReference type="PANTHER" id="PTHR48449:SF1">
    <property type="entry name" value="DUF1985 DOMAIN-CONTAINING PROTEIN"/>
    <property type="match status" value="1"/>
</dbReference>
<dbReference type="AlphaFoldDB" id="A0A078FU73"/>
<name>A0A078FU73_BRANA</name>